<organism evidence="1 2">
    <name type="scientific">Subtercola boreus</name>
    <dbReference type="NCBI Taxonomy" id="120213"/>
    <lineage>
        <taxon>Bacteria</taxon>
        <taxon>Bacillati</taxon>
        <taxon>Actinomycetota</taxon>
        <taxon>Actinomycetes</taxon>
        <taxon>Micrococcales</taxon>
        <taxon>Microbacteriaceae</taxon>
        <taxon>Subtercola</taxon>
    </lineage>
</organism>
<evidence type="ECO:0000313" key="2">
    <source>
        <dbReference type="Proteomes" id="UP000257080"/>
    </source>
</evidence>
<proteinExistence type="predicted"/>
<dbReference type="EMBL" id="NBXE01000008">
    <property type="protein sequence ID" value="RFA28883.1"/>
    <property type="molecule type" value="Genomic_DNA"/>
</dbReference>
<sequence length="198" mass="21884">MMGTFHQGRSAPYTPFFTPPFNEAEVLKLGRPVGHIDSDVLRLRGYSIESVDGTPDLIDAAYCPRQWQEFLPHVSSSSVRTGFVPDGSHSDERERRARVQLLAHATAHICNTHPSWEPMTGRAGFLAEREELSDALLATPVFAALILLGGKPIEVQMFDHLGERFALLPPLEHSLIVTIAGPPETFDSTFSLRLPSPE</sequence>
<accession>A0A3E0WGF2</accession>
<name>A0A3E0WGF2_9MICO</name>
<comment type="caution">
    <text evidence="1">The sequence shown here is derived from an EMBL/GenBank/DDBJ whole genome shotgun (WGS) entry which is preliminary data.</text>
</comment>
<dbReference type="AlphaFoldDB" id="A0A3E0WGF2"/>
<dbReference type="Proteomes" id="UP000257080">
    <property type="component" value="Unassembled WGS sequence"/>
</dbReference>
<reference evidence="1 2" key="1">
    <citation type="submission" date="2017-04" db="EMBL/GenBank/DDBJ databases">
        <title>Comparative genome analysis of Subtercola boreus.</title>
        <authorList>
            <person name="Cho Y.-J."/>
            <person name="Cho A."/>
            <person name="Kim O.-S."/>
            <person name="Lee J.-I."/>
        </authorList>
    </citation>
    <scope>NUCLEOTIDE SEQUENCE [LARGE SCALE GENOMIC DNA]</scope>
    <source>
        <strain evidence="1 2">P28004</strain>
    </source>
</reference>
<gene>
    <name evidence="1" type="ORF">B7R25_04025</name>
</gene>
<evidence type="ECO:0000313" key="1">
    <source>
        <dbReference type="EMBL" id="RFA28883.1"/>
    </source>
</evidence>
<protein>
    <submittedName>
        <fullName evidence="1">Uncharacterized protein</fullName>
    </submittedName>
</protein>